<evidence type="ECO:0000259" key="5">
    <source>
        <dbReference type="PROSITE" id="PS50865"/>
    </source>
</evidence>
<protein>
    <recommendedName>
        <fullName evidence="5">MYND-type domain-containing protein</fullName>
    </recommendedName>
</protein>
<dbReference type="HOGENOM" id="CLU_094262_2_0_1"/>
<evidence type="ECO:0000256" key="1">
    <source>
        <dbReference type="ARBA" id="ARBA00022723"/>
    </source>
</evidence>
<dbReference type="InterPro" id="IPR002893">
    <property type="entry name" value="Znf_MYND"/>
</dbReference>
<dbReference type="Proteomes" id="UP000027195">
    <property type="component" value="Unassembled WGS sequence"/>
</dbReference>
<reference evidence="7" key="1">
    <citation type="journal article" date="2014" name="Proc. Natl. Acad. Sci. U.S.A.">
        <title>Extensive sampling of basidiomycete genomes demonstrates inadequacy of the white-rot/brown-rot paradigm for wood decay fungi.</title>
        <authorList>
            <person name="Riley R."/>
            <person name="Salamov A.A."/>
            <person name="Brown D.W."/>
            <person name="Nagy L.G."/>
            <person name="Floudas D."/>
            <person name="Held B.W."/>
            <person name="Levasseur A."/>
            <person name="Lombard V."/>
            <person name="Morin E."/>
            <person name="Otillar R."/>
            <person name="Lindquist E.A."/>
            <person name="Sun H."/>
            <person name="LaButti K.M."/>
            <person name="Schmutz J."/>
            <person name="Jabbour D."/>
            <person name="Luo H."/>
            <person name="Baker S.E."/>
            <person name="Pisabarro A.G."/>
            <person name="Walton J.D."/>
            <person name="Blanchette R.A."/>
            <person name="Henrissat B."/>
            <person name="Martin F."/>
            <person name="Cullen D."/>
            <person name="Hibbett D.S."/>
            <person name="Grigoriev I.V."/>
        </authorList>
    </citation>
    <scope>NUCLEOTIDE SEQUENCE [LARGE SCALE GENOMIC DNA]</scope>
    <source>
        <strain evidence="7">FD-172 SS1</strain>
    </source>
</reference>
<dbReference type="SUPFAM" id="SSF144232">
    <property type="entry name" value="HIT/MYND zinc finger-like"/>
    <property type="match status" value="1"/>
</dbReference>
<keyword evidence="1" id="KW-0479">Metal-binding</keyword>
<dbReference type="AlphaFoldDB" id="A0A067MXQ7"/>
<evidence type="ECO:0000256" key="4">
    <source>
        <dbReference type="PROSITE-ProRule" id="PRU00134"/>
    </source>
</evidence>
<sequence length="257" mass="29159">MAQHWQCPHGRAGFAGPDRDVPTCACQIPVAPQTRRRHPESDPAQTQRRGLSQCQSCWKSKADGIVLKKCGGCKMIDYCSPECQRKGWPNHKVKCKLNRATVQATQGLEGEREALRSFTNKHRPTLAKYSMIALNLVVDRTRCTRDVLLIELYPRPEAQKTQTSFYVVDANVVPLNAEEFGERSAEDMREQLRIADEEQRREGLWGSLFVVLRCRFPTCTLTNITAVGFGETALSYLRPGLPWKNELKRMLNEGIII</sequence>
<dbReference type="InParanoid" id="A0A067MXQ7"/>
<feature type="domain" description="MYND-type" evidence="5">
    <location>
        <begin position="54"/>
        <end position="95"/>
    </location>
</feature>
<name>A0A067MXQ7_BOTB1</name>
<gene>
    <name evidence="6" type="ORF">BOTBODRAFT_30594</name>
</gene>
<accession>A0A067MXQ7</accession>
<dbReference type="GO" id="GO:0008270">
    <property type="term" value="F:zinc ion binding"/>
    <property type="evidence" value="ECO:0007669"/>
    <property type="project" value="UniProtKB-KW"/>
</dbReference>
<keyword evidence="7" id="KW-1185">Reference proteome</keyword>
<keyword evidence="2 4" id="KW-0863">Zinc-finger</keyword>
<evidence type="ECO:0000313" key="6">
    <source>
        <dbReference type="EMBL" id="KDQ16677.1"/>
    </source>
</evidence>
<evidence type="ECO:0000313" key="7">
    <source>
        <dbReference type="Proteomes" id="UP000027195"/>
    </source>
</evidence>
<dbReference type="PROSITE" id="PS01360">
    <property type="entry name" value="ZF_MYND_1"/>
    <property type="match status" value="1"/>
</dbReference>
<evidence type="ECO:0000256" key="2">
    <source>
        <dbReference type="ARBA" id="ARBA00022771"/>
    </source>
</evidence>
<keyword evidence="3" id="KW-0862">Zinc</keyword>
<evidence type="ECO:0000256" key="3">
    <source>
        <dbReference type="ARBA" id="ARBA00022833"/>
    </source>
</evidence>
<organism evidence="6 7">
    <name type="scientific">Botryobasidium botryosum (strain FD-172 SS1)</name>
    <dbReference type="NCBI Taxonomy" id="930990"/>
    <lineage>
        <taxon>Eukaryota</taxon>
        <taxon>Fungi</taxon>
        <taxon>Dikarya</taxon>
        <taxon>Basidiomycota</taxon>
        <taxon>Agaricomycotina</taxon>
        <taxon>Agaricomycetes</taxon>
        <taxon>Cantharellales</taxon>
        <taxon>Botryobasidiaceae</taxon>
        <taxon>Botryobasidium</taxon>
    </lineage>
</organism>
<proteinExistence type="predicted"/>
<dbReference type="PROSITE" id="PS50865">
    <property type="entry name" value="ZF_MYND_2"/>
    <property type="match status" value="1"/>
</dbReference>
<dbReference type="EMBL" id="KL198026">
    <property type="protein sequence ID" value="KDQ16677.1"/>
    <property type="molecule type" value="Genomic_DNA"/>
</dbReference>
<dbReference type="Gene3D" id="6.10.140.2220">
    <property type="match status" value="1"/>
</dbReference>
<dbReference type="Pfam" id="PF01753">
    <property type="entry name" value="zf-MYND"/>
    <property type="match status" value="1"/>
</dbReference>
<dbReference type="OrthoDB" id="341421at2759"/>
<dbReference type="STRING" id="930990.A0A067MXQ7"/>